<dbReference type="HOGENOM" id="CLU_2051012_0_0_1"/>
<evidence type="ECO:0000313" key="2">
    <source>
        <dbReference type="Proteomes" id="UP000019487"/>
    </source>
</evidence>
<sequence length="120" mass="13931">MSQYSSTKSPPIKEDTESSSREFGYVYEMAIPKHLAEWENRKGYMCKRVSEELICATAKDCNLPRWAVTVETVKYRGFLNESDNLTEAEIRDEIKTWTRINILRANAERKERQKTSSATS</sequence>
<proteinExistence type="predicted"/>
<evidence type="ECO:0000313" key="1">
    <source>
        <dbReference type="EMBL" id="ESZ90382.1"/>
    </source>
</evidence>
<accession>W9C0R1</accession>
<dbReference type="Proteomes" id="UP000019487">
    <property type="component" value="Unassembled WGS sequence"/>
</dbReference>
<dbReference type="EMBL" id="AYSA01000637">
    <property type="protein sequence ID" value="ESZ90382.1"/>
    <property type="molecule type" value="Genomic_DNA"/>
</dbReference>
<organism evidence="1 2">
    <name type="scientific">Sclerotinia borealis (strain F-4128)</name>
    <dbReference type="NCBI Taxonomy" id="1432307"/>
    <lineage>
        <taxon>Eukaryota</taxon>
        <taxon>Fungi</taxon>
        <taxon>Dikarya</taxon>
        <taxon>Ascomycota</taxon>
        <taxon>Pezizomycotina</taxon>
        <taxon>Leotiomycetes</taxon>
        <taxon>Helotiales</taxon>
        <taxon>Sclerotiniaceae</taxon>
        <taxon>Sclerotinia</taxon>
    </lineage>
</organism>
<protein>
    <submittedName>
        <fullName evidence="1">Uncharacterized protein</fullName>
    </submittedName>
</protein>
<dbReference type="AlphaFoldDB" id="W9C0R1"/>
<gene>
    <name evidence="1" type="ORF">SBOR_9239</name>
</gene>
<reference evidence="1 2" key="1">
    <citation type="journal article" date="2014" name="Genome Announc.">
        <title>Draft genome sequence of Sclerotinia borealis, a psychrophilic plant pathogenic fungus.</title>
        <authorList>
            <person name="Mardanov A.V."/>
            <person name="Beletsky A.V."/>
            <person name="Kadnikov V.V."/>
            <person name="Ignatov A.N."/>
            <person name="Ravin N.V."/>
        </authorList>
    </citation>
    <scope>NUCLEOTIDE SEQUENCE [LARGE SCALE GENOMIC DNA]</scope>
    <source>
        <strain evidence="2">F-4157</strain>
    </source>
</reference>
<comment type="caution">
    <text evidence="1">The sequence shown here is derived from an EMBL/GenBank/DDBJ whole genome shotgun (WGS) entry which is preliminary data.</text>
</comment>
<name>W9C0R1_SCLBF</name>
<keyword evidence="2" id="KW-1185">Reference proteome</keyword>